<protein>
    <submittedName>
        <fullName evidence="8">Citrate transporter</fullName>
    </submittedName>
</protein>
<dbReference type="Pfam" id="PF03600">
    <property type="entry name" value="CitMHS"/>
    <property type="match status" value="1"/>
</dbReference>
<evidence type="ECO:0000259" key="7">
    <source>
        <dbReference type="Pfam" id="PF03600"/>
    </source>
</evidence>
<proteinExistence type="predicted"/>
<dbReference type="Proteomes" id="UP000823618">
    <property type="component" value="Unassembled WGS sequence"/>
</dbReference>
<feature type="transmembrane region" description="Helical" evidence="6">
    <location>
        <begin position="218"/>
        <end position="245"/>
    </location>
</feature>
<accession>A0A9D9N7J7</accession>
<evidence type="ECO:0000256" key="1">
    <source>
        <dbReference type="ARBA" id="ARBA00004141"/>
    </source>
</evidence>
<feature type="transmembrane region" description="Helical" evidence="6">
    <location>
        <begin position="251"/>
        <end position="271"/>
    </location>
</feature>
<sequence length="381" mass="43012">MQKTTIQTYLKQNMVLTISGLLAILSMLLIPPSIRYIEYIDFRVLTLLFCLMLVVSGLQKTGLFHAVSTSLLKKAHSIRQLSLILIFISFLGSMFITNDVALIAFVPFTILVLQQASQENESCKQVHSHVLIMIIVFQTIFANLGSMLTPIGNPQNLYLYSLSNMSLFEFFQYTLPLTLLSFVMLLLSCRFCIPNIPIQIPHTKAPSVERKSLLQNSILFFLCLLTVTHILPWQLLLILLSIAVFLFDKRLFFSVDYGLLATFLFFFIFIGNMSEFSLVKNLLQNLLEGKEILVSSLTSQVISNVPCAILLSNFTTSYGKLLVGVNIGGLGTLIASLASLISWQQYRTIAHANPRKYFITFTIYNVVFFLILLGFSLIYYG</sequence>
<dbReference type="InterPro" id="IPR004680">
    <property type="entry name" value="Cit_transptr-like_dom"/>
</dbReference>
<evidence type="ECO:0000313" key="8">
    <source>
        <dbReference type="EMBL" id="MBO8463323.1"/>
    </source>
</evidence>
<name>A0A9D9N7J7_9FIRM</name>
<evidence type="ECO:0000256" key="3">
    <source>
        <dbReference type="ARBA" id="ARBA00022692"/>
    </source>
</evidence>
<feature type="transmembrane region" description="Helical" evidence="6">
    <location>
        <begin position="42"/>
        <end position="63"/>
    </location>
</feature>
<evidence type="ECO:0000256" key="6">
    <source>
        <dbReference type="SAM" id="Phobius"/>
    </source>
</evidence>
<dbReference type="EMBL" id="JADIML010000146">
    <property type="protein sequence ID" value="MBO8463323.1"/>
    <property type="molecule type" value="Genomic_DNA"/>
</dbReference>
<keyword evidence="3 6" id="KW-0812">Transmembrane</keyword>
<evidence type="ECO:0000256" key="2">
    <source>
        <dbReference type="ARBA" id="ARBA00022448"/>
    </source>
</evidence>
<feature type="transmembrane region" description="Helical" evidence="6">
    <location>
        <begin position="323"/>
        <end position="346"/>
    </location>
</feature>
<dbReference type="AlphaFoldDB" id="A0A9D9N7J7"/>
<evidence type="ECO:0000313" key="9">
    <source>
        <dbReference type="Proteomes" id="UP000823618"/>
    </source>
</evidence>
<dbReference type="PANTHER" id="PTHR43568:SF1">
    <property type="entry name" value="P PROTEIN"/>
    <property type="match status" value="1"/>
</dbReference>
<dbReference type="GO" id="GO:0055085">
    <property type="term" value="P:transmembrane transport"/>
    <property type="evidence" value="ECO:0007669"/>
    <property type="project" value="InterPro"/>
</dbReference>
<dbReference type="PANTHER" id="PTHR43568">
    <property type="entry name" value="P PROTEIN"/>
    <property type="match status" value="1"/>
</dbReference>
<reference evidence="8" key="1">
    <citation type="submission" date="2020-10" db="EMBL/GenBank/DDBJ databases">
        <authorList>
            <person name="Gilroy R."/>
        </authorList>
    </citation>
    <scope>NUCLEOTIDE SEQUENCE</scope>
    <source>
        <strain evidence="8">E3-2379</strain>
    </source>
</reference>
<comment type="subcellular location">
    <subcellularLocation>
        <location evidence="1">Membrane</location>
        <topology evidence="1">Multi-pass membrane protein</topology>
    </subcellularLocation>
</comment>
<organism evidence="8 9">
    <name type="scientific">Candidatus Scybalomonas excrementavium</name>
    <dbReference type="NCBI Taxonomy" id="2840943"/>
    <lineage>
        <taxon>Bacteria</taxon>
        <taxon>Bacillati</taxon>
        <taxon>Bacillota</taxon>
        <taxon>Clostridia</taxon>
        <taxon>Lachnospirales</taxon>
        <taxon>Lachnospiraceae</taxon>
        <taxon>Lachnospiraceae incertae sedis</taxon>
        <taxon>Candidatus Scybalomonas</taxon>
    </lineage>
</organism>
<keyword evidence="2" id="KW-0813">Transport</keyword>
<gene>
    <name evidence="8" type="ORF">IAC13_05260</name>
</gene>
<feature type="transmembrane region" description="Helical" evidence="6">
    <location>
        <begin position="83"/>
        <end position="110"/>
    </location>
</feature>
<feature type="transmembrane region" description="Helical" evidence="6">
    <location>
        <begin position="171"/>
        <end position="193"/>
    </location>
</feature>
<keyword evidence="5 6" id="KW-0472">Membrane</keyword>
<feature type="domain" description="Citrate transporter-like" evidence="7">
    <location>
        <begin position="19"/>
        <end position="312"/>
    </location>
</feature>
<keyword evidence="4 6" id="KW-1133">Transmembrane helix</keyword>
<feature type="transmembrane region" description="Helical" evidence="6">
    <location>
        <begin position="130"/>
        <end position="151"/>
    </location>
</feature>
<comment type="caution">
    <text evidence="8">The sequence shown here is derived from an EMBL/GenBank/DDBJ whole genome shotgun (WGS) entry which is preliminary data.</text>
</comment>
<reference evidence="8" key="2">
    <citation type="journal article" date="2021" name="PeerJ">
        <title>Extensive microbial diversity within the chicken gut microbiome revealed by metagenomics and culture.</title>
        <authorList>
            <person name="Gilroy R."/>
            <person name="Ravi A."/>
            <person name="Getino M."/>
            <person name="Pursley I."/>
            <person name="Horton D.L."/>
            <person name="Alikhan N.F."/>
            <person name="Baker D."/>
            <person name="Gharbi K."/>
            <person name="Hall N."/>
            <person name="Watson M."/>
            <person name="Adriaenssens E.M."/>
            <person name="Foster-Nyarko E."/>
            <person name="Jarju S."/>
            <person name="Secka A."/>
            <person name="Antonio M."/>
            <person name="Oren A."/>
            <person name="Chaudhuri R.R."/>
            <person name="La Ragione R."/>
            <person name="Hildebrand F."/>
            <person name="Pallen M.J."/>
        </authorList>
    </citation>
    <scope>NUCLEOTIDE SEQUENCE</scope>
    <source>
        <strain evidence="8">E3-2379</strain>
    </source>
</reference>
<feature type="transmembrane region" description="Helical" evidence="6">
    <location>
        <begin position="12"/>
        <end position="30"/>
    </location>
</feature>
<evidence type="ECO:0000256" key="4">
    <source>
        <dbReference type="ARBA" id="ARBA00022989"/>
    </source>
</evidence>
<dbReference type="InterPro" id="IPR051475">
    <property type="entry name" value="Diverse_Ion_Transporter"/>
</dbReference>
<dbReference type="GO" id="GO:0016020">
    <property type="term" value="C:membrane"/>
    <property type="evidence" value="ECO:0007669"/>
    <property type="project" value="UniProtKB-SubCell"/>
</dbReference>
<evidence type="ECO:0000256" key="5">
    <source>
        <dbReference type="ARBA" id="ARBA00023136"/>
    </source>
</evidence>
<feature type="transmembrane region" description="Helical" evidence="6">
    <location>
        <begin position="358"/>
        <end position="380"/>
    </location>
</feature>